<dbReference type="Gene3D" id="1.10.150.20">
    <property type="entry name" value="5' to 3' exonuclease, C-terminal subdomain"/>
    <property type="match status" value="1"/>
</dbReference>
<accession>A0A8K0V399</accession>
<dbReference type="AlphaFoldDB" id="A0A8K0V399"/>
<proteinExistence type="predicted"/>
<dbReference type="Proteomes" id="UP000659047">
    <property type="component" value="Unassembled WGS sequence"/>
</dbReference>
<dbReference type="Pfam" id="PF04994">
    <property type="entry name" value="TfoX_C"/>
    <property type="match status" value="1"/>
</dbReference>
<dbReference type="SUPFAM" id="SSF159894">
    <property type="entry name" value="YgaC/TfoX-N like"/>
    <property type="match status" value="1"/>
</dbReference>
<evidence type="ECO:0000259" key="2">
    <source>
        <dbReference type="Pfam" id="PF04994"/>
    </source>
</evidence>
<organism evidence="3 4">
    <name type="scientific">Tenebrionibacter intestinalis</name>
    <dbReference type="NCBI Taxonomy" id="2799638"/>
    <lineage>
        <taxon>Bacteria</taxon>
        <taxon>Pseudomonadati</taxon>
        <taxon>Pseudomonadota</taxon>
        <taxon>Gammaproteobacteria</taxon>
        <taxon>Enterobacterales</taxon>
        <taxon>Enterobacteriaceae</taxon>
        <taxon>Tenebrionibacter/Tenebrionicola group</taxon>
        <taxon>Tenebrionibacter</taxon>
    </lineage>
</organism>
<keyword evidence="4" id="KW-1185">Reference proteome</keyword>
<dbReference type="PANTHER" id="PTHR36121">
    <property type="entry name" value="PROTEIN SXY"/>
    <property type="match status" value="1"/>
</dbReference>
<sequence length="208" mass="23620">MKDESYAKIKQAQTCLSILGEIRSRALFGGYSLSIDDTIFAMVAEGEMYLRACEQSAEYYQLAKLPMLSYTKRGRTVQLNYYRVDDSLWQDPPQLMRLSAQALEGARREKAQRASARRLKDLPNINSGIENMLLLAGIRNVDALYRIGAKRVWIRVRKVNRRAGAKLLFALVGAITGQHEAVLPMQTRRELQAWVKEQIALEKARSGN</sequence>
<dbReference type="PIRSF" id="PIRSF028788">
    <property type="entry name" value="TfoX_Sxy"/>
    <property type="match status" value="1"/>
</dbReference>
<feature type="domain" description="TfoX N-terminal" evidence="1">
    <location>
        <begin position="16"/>
        <end position="105"/>
    </location>
</feature>
<gene>
    <name evidence="3" type="ORF">JJB97_13320</name>
</gene>
<evidence type="ECO:0000313" key="4">
    <source>
        <dbReference type="Proteomes" id="UP000659047"/>
    </source>
</evidence>
<dbReference type="InterPro" id="IPR047525">
    <property type="entry name" value="TfoX-like"/>
</dbReference>
<dbReference type="EMBL" id="JAEPBH010000035">
    <property type="protein sequence ID" value="MBK4716288.1"/>
    <property type="molecule type" value="Genomic_DNA"/>
</dbReference>
<protein>
    <submittedName>
        <fullName evidence="3">TfoX/Sxy family DNA transformation protein</fullName>
    </submittedName>
</protein>
<reference evidence="3" key="1">
    <citation type="submission" date="2021-01" db="EMBL/GenBank/DDBJ databases">
        <title>Intestinitalea alba gen. nov., sp. nov., a novel genus of the family Enterobacteriaceae, isolated from the gut of the plastic-eating mealworm Tenebrio molitor L.</title>
        <authorList>
            <person name="Yang Y."/>
        </authorList>
    </citation>
    <scope>NUCLEOTIDE SEQUENCE</scope>
    <source>
        <strain evidence="3">BIT-L3</strain>
    </source>
</reference>
<dbReference type="InterPro" id="IPR007076">
    <property type="entry name" value="TfoX_N"/>
</dbReference>
<evidence type="ECO:0000259" key="1">
    <source>
        <dbReference type="Pfam" id="PF04993"/>
    </source>
</evidence>
<dbReference type="GO" id="GO:0030420">
    <property type="term" value="P:establishment of competence for transformation"/>
    <property type="evidence" value="ECO:0007669"/>
    <property type="project" value="InterPro"/>
</dbReference>
<dbReference type="InterPro" id="IPR026256">
    <property type="entry name" value="TfoX-like_gammaprotbact"/>
</dbReference>
<comment type="caution">
    <text evidence="3">The sequence shown here is derived from an EMBL/GenBank/DDBJ whole genome shotgun (WGS) entry which is preliminary data.</text>
</comment>
<dbReference type="Gene3D" id="3.30.1460.30">
    <property type="entry name" value="YgaC/TfoX-N like chaperone"/>
    <property type="match status" value="1"/>
</dbReference>
<name>A0A8K0V399_9ENTR</name>
<dbReference type="InterPro" id="IPR007077">
    <property type="entry name" value="TfoX_C"/>
</dbReference>
<feature type="domain" description="TfoX C-terminal" evidence="2">
    <location>
        <begin position="117"/>
        <end position="194"/>
    </location>
</feature>
<dbReference type="Pfam" id="PF04993">
    <property type="entry name" value="TfoX_N"/>
    <property type="match status" value="1"/>
</dbReference>
<dbReference type="RefSeq" id="WP_238714494.1">
    <property type="nucleotide sequence ID" value="NZ_JAEPBH010000035.1"/>
</dbReference>
<evidence type="ECO:0000313" key="3">
    <source>
        <dbReference type="EMBL" id="MBK4716288.1"/>
    </source>
</evidence>
<dbReference type="PANTHER" id="PTHR36121:SF1">
    <property type="entry name" value="PROTEIN SXY"/>
    <property type="match status" value="1"/>
</dbReference>